<keyword evidence="5" id="KW-1185">Reference proteome</keyword>
<dbReference type="AlphaFoldDB" id="A0A1H7DYX3"/>
<feature type="transmembrane region" description="Helical" evidence="2">
    <location>
        <begin position="6"/>
        <end position="26"/>
    </location>
</feature>
<protein>
    <submittedName>
        <fullName evidence="4">D-amino-acid dehydrogenase</fullName>
    </submittedName>
</protein>
<evidence type="ECO:0000313" key="5">
    <source>
        <dbReference type="Proteomes" id="UP000199379"/>
    </source>
</evidence>
<accession>A0A1H7DYX3</accession>
<evidence type="ECO:0000256" key="1">
    <source>
        <dbReference type="ARBA" id="ARBA00023002"/>
    </source>
</evidence>
<sequence length="122" mass="12648">MKDDANSPVVVIGAGIVGLSTAIWLARAGRPDTLIDRDGAGHDNAASYGNAGVLAACSVAPVTAPGLAAKGPGILLTPDFPVFLRWQYLPRLTTRQAGDAMLTRIWTSSSSSTLTVLPLFTI</sequence>
<organism evidence="4 5">
    <name type="scientific">Cribrihabitans marinus</name>
    <dbReference type="NCBI Taxonomy" id="1227549"/>
    <lineage>
        <taxon>Bacteria</taxon>
        <taxon>Pseudomonadati</taxon>
        <taxon>Pseudomonadota</taxon>
        <taxon>Alphaproteobacteria</taxon>
        <taxon>Rhodobacterales</taxon>
        <taxon>Paracoccaceae</taxon>
        <taxon>Cribrihabitans</taxon>
    </lineage>
</organism>
<keyword evidence="2" id="KW-0812">Transmembrane</keyword>
<dbReference type="Pfam" id="PF01266">
    <property type="entry name" value="DAO"/>
    <property type="match status" value="1"/>
</dbReference>
<dbReference type="GO" id="GO:0016491">
    <property type="term" value="F:oxidoreductase activity"/>
    <property type="evidence" value="ECO:0007669"/>
    <property type="project" value="UniProtKB-KW"/>
</dbReference>
<evidence type="ECO:0000256" key="2">
    <source>
        <dbReference type="SAM" id="Phobius"/>
    </source>
</evidence>
<dbReference type="EMBL" id="FNYD01000012">
    <property type="protein sequence ID" value="SEK03505.1"/>
    <property type="molecule type" value="Genomic_DNA"/>
</dbReference>
<dbReference type="Gene3D" id="3.50.50.60">
    <property type="entry name" value="FAD/NAD(P)-binding domain"/>
    <property type="match status" value="1"/>
</dbReference>
<name>A0A1H7DYX3_9RHOB</name>
<evidence type="ECO:0000259" key="3">
    <source>
        <dbReference type="Pfam" id="PF01266"/>
    </source>
</evidence>
<dbReference type="STRING" id="1227549.SAMN05444007_11289"/>
<dbReference type="SUPFAM" id="SSF51971">
    <property type="entry name" value="Nucleotide-binding domain"/>
    <property type="match status" value="1"/>
</dbReference>
<dbReference type="InterPro" id="IPR036188">
    <property type="entry name" value="FAD/NAD-bd_sf"/>
</dbReference>
<evidence type="ECO:0000313" key="4">
    <source>
        <dbReference type="EMBL" id="SEK03505.1"/>
    </source>
</evidence>
<dbReference type="InterPro" id="IPR006076">
    <property type="entry name" value="FAD-dep_OxRdtase"/>
</dbReference>
<reference evidence="4 5" key="1">
    <citation type="submission" date="2016-10" db="EMBL/GenBank/DDBJ databases">
        <authorList>
            <person name="de Groot N.N."/>
        </authorList>
    </citation>
    <scope>NUCLEOTIDE SEQUENCE [LARGE SCALE GENOMIC DNA]</scope>
    <source>
        <strain evidence="4 5">DSM 29340</strain>
    </source>
</reference>
<keyword evidence="1" id="KW-0560">Oxidoreductase</keyword>
<keyword evidence="2" id="KW-1133">Transmembrane helix</keyword>
<dbReference type="RefSeq" id="WP_092370507.1">
    <property type="nucleotide sequence ID" value="NZ_FNYD01000012.1"/>
</dbReference>
<gene>
    <name evidence="4" type="ORF">SAMN05444007_11289</name>
</gene>
<feature type="domain" description="FAD dependent oxidoreductase" evidence="3">
    <location>
        <begin position="9"/>
        <end position="56"/>
    </location>
</feature>
<keyword evidence="2" id="KW-0472">Membrane</keyword>
<dbReference type="OrthoDB" id="9805337at2"/>
<dbReference type="Proteomes" id="UP000199379">
    <property type="component" value="Unassembled WGS sequence"/>
</dbReference>
<proteinExistence type="predicted"/>